<feature type="region of interest" description="Disordered" evidence="1">
    <location>
        <begin position="1083"/>
        <end position="1103"/>
    </location>
</feature>
<feature type="compositionally biased region" description="Low complexity" evidence="1">
    <location>
        <begin position="949"/>
        <end position="982"/>
    </location>
</feature>
<feature type="compositionally biased region" description="Low complexity" evidence="1">
    <location>
        <begin position="2154"/>
        <end position="2171"/>
    </location>
</feature>
<feature type="compositionally biased region" description="Low complexity" evidence="1">
    <location>
        <begin position="1340"/>
        <end position="1353"/>
    </location>
</feature>
<feature type="region of interest" description="Disordered" evidence="1">
    <location>
        <begin position="2152"/>
        <end position="2275"/>
    </location>
</feature>
<feature type="compositionally biased region" description="Low complexity" evidence="1">
    <location>
        <begin position="1188"/>
        <end position="1199"/>
    </location>
</feature>
<feature type="region of interest" description="Disordered" evidence="1">
    <location>
        <begin position="1438"/>
        <end position="1479"/>
    </location>
</feature>
<feature type="compositionally biased region" description="Gly residues" evidence="1">
    <location>
        <begin position="802"/>
        <end position="819"/>
    </location>
</feature>
<organism evidence="2 3">
    <name type="scientific">Chlamydomonas incerta</name>
    <dbReference type="NCBI Taxonomy" id="51695"/>
    <lineage>
        <taxon>Eukaryota</taxon>
        <taxon>Viridiplantae</taxon>
        <taxon>Chlorophyta</taxon>
        <taxon>core chlorophytes</taxon>
        <taxon>Chlorophyceae</taxon>
        <taxon>CS clade</taxon>
        <taxon>Chlamydomonadales</taxon>
        <taxon>Chlamydomonadaceae</taxon>
        <taxon>Chlamydomonas</taxon>
    </lineage>
</organism>
<feature type="compositionally biased region" description="Gly residues" evidence="1">
    <location>
        <begin position="1405"/>
        <end position="1415"/>
    </location>
</feature>
<feature type="region of interest" description="Disordered" evidence="1">
    <location>
        <begin position="127"/>
        <end position="158"/>
    </location>
</feature>
<feature type="region of interest" description="Disordered" evidence="1">
    <location>
        <begin position="1274"/>
        <end position="1297"/>
    </location>
</feature>
<feature type="region of interest" description="Disordered" evidence="1">
    <location>
        <begin position="1124"/>
        <end position="1152"/>
    </location>
</feature>
<evidence type="ECO:0000313" key="3">
    <source>
        <dbReference type="Proteomes" id="UP000650467"/>
    </source>
</evidence>
<feature type="region of interest" description="Disordered" evidence="1">
    <location>
        <begin position="1910"/>
        <end position="2026"/>
    </location>
</feature>
<feature type="compositionally biased region" description="Low complexity" evidence="1">
    <location>
        <begin position="1636"/>
        <end position="1666"/>
    </location>
</feature>
<keyword evidence="3" id="KW-1185">Reference proteome</keyword>
<feature type="region of interest" description="Disordered" evidence="1">
    <location>
        <begin position="2068"/>
        <end position="2087"/>
    </location>
</feature>
<feature type="region of interest" description="Disordered" evidence="1">
    <location>
        <begin position="226"/>
        <end position="259"/>
    </location>
</feature>
<proteinExistence type="predicted"/>
<dbReference type="Proteomes" id="UP000650467">
    <property type="component" value="Unassembled WGS sequence"/>
</dbReference>
<feature type="compositionally biased region" description="Low complexity" evidence="1">
    <location>
        <begin position="521"/>
        <end position="535"/>
    </location>
</feature>
<feature type="compositionally biased region" description="Low complexity" evidence="1">
    <location>
        <begin position="914"/>
        <end position="937"/>
    </location>
</feature>
<protein>
    <submittedName>
        <fullName evidence="2">Uncharacterized protein</fullName>
    </submittedName>
</protein>
<sequence length="2567" mass="252429">MSADGERCSLAGRSWHSVANEDGTRVTSSHASSQEATRRLTGEDVALTLPIPTPGLLTSPTKGQRASLVVSSSGPTSSIVESRFSLAALLTGGSCCSNTQAGAAPPSVAPLAAQAAAGQLTAAHGVSVEAAHSEDAATPDSAQVRRASAQPQAPPLPLAPATLEATATVQSWPLPREASTDVGSMPPSAEPSCGGTGETSAASAAAPFAEPLLEEVPVADDAEFCSAADSASPSAAEHAEDRAESGGDEEGGATAVPGGGAEVVQRPVASAPVPIDSGDTVAEVRGASSTAPALAAAPDTVAESGQLIIQSELVNGTDAEADLEEQGVAHLLCDDGSFGEVEHDVACNDDAAELTSMTPSALACNSPAAAVVLTTTASAAAAAAVSPTAAVNQEARPASAADLETDTPRDRWEQVAASPTAVSTCATPQLSPGAARTSAALAAALPPRTGPSGGLDLDEEERVVEAAAAVLNLSLPLRSSATKRKACPASPAGSARQQQPRLLSSPAASHAERGAPPVPAPHQAQLEQQEQPAAMQLEDDSDAAFLALEAAAAAAAAVASAPVAKPVPYSPLRDSKPALFLRQSHPQHAHPGLGLSLSHPHQHQAAQSPQPPGSAWRPLAPQEQEVMDTLQQLPAVIGSLSEEYQRYIRERALELTRIIDENLQRQGCGSAGGAAGDAAMRAAGEVGAGFGASPMSRWASGAGGLELAAVPSATPSKEATAAAALLLTVAVNKTRWPYGSLGSAGGCASCGGAVQVTPPQAVKTSGLDLDGGGGDDGTRRPFLSPGIDIVTPLVLRPLGHEQGAGPGGAGGGAGAGGSDSGCAGAARSPDHAHNAHAGPASSVAPAASYSMCMGSALAHSQVAEPDTRHSPELTSGAFSARGPGAAPAGTGGAFAVPGSGVGMKRIASGREHTPVSNPSAAPGAAGAAGDEAVSGSACGSTAVSKNKPQHGSAGQQPHQQQQQQQYSILQKLQPHLAKLQQKQKQHPPQPKVAPRGLGNGLGPGRGPAARAGGMYAAHAPRVTGAGKQAQQMPQFKGLGLDLGSLPYLDSGSTAALGPNLSARGNGNGTNRAGDLSARALQPPLSARSRAGPNTSKPGYATAAASAQRAEALAELEQKRRRILAAASAKAKQPAGAPKAAGGTGADGAPLSHRSRPAGYAAAAAAGLSAYQQLLRRVSSGGGCGGGAAHPAQQHNQQAEQAAGAGAAKCSAAEAVRGCGDGKAGAKAQPTHAEAAHVEALLHGLLRGSRAERLGNDAPPYSVVHAYPIMAAPQPERQVDAPEAPPPTGGGAAAPAAADAPLQTAFKLQDLLPGLTAFRASAAAPPVTRPQEPPQLPASLPEQEQVQPAQAAVQTGAPLEPVTAPTFSVAAVVGDGHHEPATGFVIVSRRATREVLPDVADAVGTGAVGSAGGSDGGAEPQRPAASQLDLRSLLPPPAWQRASRTTTPERLQPQPQQGPEQGAAAAAQQRQQQASGQVPTSMTARSVFAGAGGANAASLAASGRRWQLDADRCDADPLIVPDKEQIQHSSPVRPRYTSAADSHASPLTCNPQPQARPAAAGVRQQGPAGARGVAGQLPAKPGPHHQQQYPGAKANPVGRPARGQSAGPRPWGAGNGGAKRTGPAAATKAGAGGAGTGARSRSAPRAHLGAPQAAHGQQAPGTPCRAPSSPPPPMQSCTPAHLQQLPPQQRCSAAAAERSASPGPLAAAAFAACGAGGASRPASPVPQIRMEGLGAGLACGAANSPRTPTNRRLHVTSPEDMPLSAAAQHIQARMAAADAAAGRSTGGGSSSVLMVTAGSTVAPPPQAVPPPPAAVVASSLMGAASYRAAAPLPHKPRSTPAALTPQQLRGGACTAAAAGAVATGRPGFSGFHSSTTTVPGLAAAAAALAPPVWRPAASAAVAAAAVARAGGSPGAEECVSPGGNRRDSSPQPRGLGHDATPNILSPPRNYDRPWAAGMAGTGTPSRDAGAAAALARSSRAAAAAASQPQPPHAHEGTGPGAGGSRDGNVCSGTAGGGDRQPPAAGFRSCREQPDYARLGAMVSPSSSIQQSIKSAAAAQQPAAQQQLAAGPAKAAIGSGDTRGSCGNGRAVLSPRLSKDSSASLRASGGTSGAAAAAAAAVSAGAVQADGSARAPAPAAALASGAAGSYTSKMLARQSAAQQQQQQQRAPQPGRGGAVGAGLAAHSSGPGPDPAGDAEDAEDAPERDQPEDTGAGRVVDEAALEEEERRLTLEVGLLPPPMPTAAPAVPTANGARELRDRSSSSRSAIAASAPRAGVTASWRGGASGLGSLAASLAAGSAASDGRVRALLAQAAWPGLQQPMVEDALVTLATGIAVLDPLASASRVGAGTERQRAAGGGSHSPAAVPTGCFAGIFRRGHHGAGSAAAKAVAAAASAAPASAQPVLLRVQVGEDGAVQLVLMRSRRSAAPAGAAAGVGAGSPAEQRVRVAALTCMQPAHPVAPLAPSPLLLGASTSSAAFPSSTAAGAGAGALAASEDDADPASRWLQLVCMDGGLLRLSACSPADHARLVLGLNAAMAFAGGVVAADVPLAEVALRGLGPPAPLAAAP</sequence>
<evidence type="ECO:0000313" key="2">
    <source>
        <dbReference type="EMBL" id="KAG2434660.1"/>
    </source>
</evidence>
<feature type="region of interest" description="Disordered" evidence="1">
    <location>
        <begin position="586"/>
        <end position="618"/>
    </location>
</feature>
<feature type="compositionally biased region" description="Low complexity" evidence="1">
    <location>
        <begin position="1451"/>
        <end position="1476"/>
    </location>
</feature>
<feature type="region of interest" description="Disordered" evidence="1">
    <location>
        <begin position="1"/>
        <end position="45"/>
    </location>
</feature>
<feature type="region of interest" description="Disordered" evidence="1">
    <location>
        <begin position="480"/>
        <end position="535"/>
    </location>
</feature>
<dbReference type="OrthoDB" id="550801at2759"/>
<feature type="compositionally biased region" description="Low complexity" evidence="1">
    <location>
        <begin position="2262"/>
        <end position="2274"/>
    </location>
</feature>
<feature type="region of interest" description="Disordered" evidence="1">
    <location>
        <begin position="909"/>
        <end position="1011"/>
    </location>
</feature>
<name>A0A835TAV3_CHLIN</name>
<feature type="compositionally biased region" description="Low complexity" evidence="1">
    <location>
        <begin position="226"/>
        <end position="236"/>
    </location>
</feature>
<reference evidence="2" key="1">
    <citation type="journal article" date="2020" name="bioRxiv">
        <title>Comparative genomics of Chlamydomonas.</title>
        <authorList>
            <person name="Craig R.J."/>
            <person name="Hasan A.R."/>
            <person name="Ness R.W."/>
            <person name="Keightley P.D."/>
        </authorList>
    </citation>
    <scope>NUCLEOTIDE SEQUENCE</scope>
    <source>
        <strain evidence="2">SAG 7.73</strain>
    </source>
</reference>
<feature type="region of interest" description="Disordered" evidence="1">
    <location>
        <begin position="1321"/>
        <end position="1353"/>
    </location>
</feature>
<feature type="compositionally biased region" description="Low complexity" evidence="1">
    <location>
        <begin position="1124"/>
        <end position="1140"/>
    </location>
</feature>
<feature type="region of interest" description="Disordered" evidence="1">
    <location>
        <begin position="1403"/>
        <end position="1425"/>
    </location>
</feature>
<dbReference type="EMBL" id="JAEHOC010000016">
    <property type="protein sequence ID" value="KAG2434660.1"/>
    <property type="molecule type" value="Genomic_DNA"/>
</dbReference>
<feature type="region of interest" description="Disordered" evidence="1">
    <location>
        <begin position="176"/>
        <end position="204"/>
    </location>
</feature>
<evidence type="ECO:0000256" key="1">
    <source>
        <dbReference type="SAM" id="MobiDB-lite"/>
    </source>
</evidence>
<feature type="compositionally biased region" description="Low complexity" evidence="1">
    <location>
        <begin position="876"/>
        <end position="895"/>
    </location>
</feature>
<feature type="region of interest" description="Disordered" evidence="1">
    <location>
        <begin position="798"/>
        <end position="841"/>
    </location>
</feature>
<feature type="compositionally biased region" description="Low complexity" evidence="1">
    <location>
        <begin position="2068"/>
        <end position="2078"/>
    </location>
</feature>
<feature type="compositionally biased region" description="Pro residues" evidence="1">
    <location>
        <begin position="1326"/>
        <end position="1335"/>
    </location>
</feature>
<comment type="caution">
    <text evidence="2">The sequence shown here is derived from an EMBL/GenBank/DDBJ whole genome shotgun (WGS) entry which is preliminary data.</text>
</comment>
<feature type="compositionally biased region" description="Low complexity" evidence="1">
    <location>
        <begin position="1964"/>
        <end position="1985"/>
    </location>
</feature>
<accession>A0A835TAV3</accession>
<feature type="compositionally biased region" description="Low complexity" evidence="1">
    <location>
        <begin position="1619"/>
        <end position="1628"/>
    </location>
</feature>
<feature type="compositionally biased region" description="Polar residues" evidence="1">
    <location>
        <begin position="25"/>
        <end position="35"/>
    </location>
</feature>
<feature type="region of interest" description="Disordered" evidence="1">
    <location>
        <begin position="1518"/>
        <end position="1696"/>
    </location>
</feature>
<feature type="region of interest" description="Disordered" evidence="1">
    <location>
        <begin position="860"/>
        <end position="895"/>
    </location>
</feature>
<feature type="compositionally biased region" description="Low complexity" evidence="1">
    <location>
        <begin position="141"/>
        <end position="151"/>
    </location>
</feature>
<feature type="region of interest" description="Disordered" evidence="1">
    <location>
        <begin position="764"/>
        <end position="783"/>
    </location>
</feature>
<gene>
    <name evidence="2" type="ORF">HXX76_007553</name>
</gene>
<feature type="region of interest" description="Disordered" evidence="1">
    <location>
        <begin position="1180"/>
        <end position="1199"/>
    </location>
</feature>